<dbReference type="OrthoDB" id="10584825at2759"/>
<dbReference type="HOGENOM" id="CLU_454454_0_0_1"/>
<dbReference type="Proteomes" id="UP000007014">
    <property type="component" value="Chromosome 17"/>
</dbReference>
<dbReference type="GO" id="GO:0043240">
    <property type="term" value="C:Fanconi anaemia nuclear complex"/>
    <property type="evidence" value="ECO:0007669"/>
    <property type="project" value="InterPro"/>
</dbReference>
<dbReference type="KEGG" id="cme:CYME_CMQ343C"/>
<dbReference type="EMBL" id="AP006499">
    <property type="protein sequence ID" value="BAM82201.1"/>
    <property type="molecule type" value="Genomic_DNA"/>
</dbReference>
<sequence>MQQKHGPDWHRLLQGPWLLWPLVDRTLQTNPAAAEALFRWLAAVPSDTAQRVRLSALPARVQRHAFLILLRYPQCFRQDKVHFLLKDYILDRVDAVLQTGVKVQRRTPGELCTDKPTKPLQSGQLGAWTDENVLRTSQSSTHRPQHAVANAAFVLEQPAGVPVAENPAYHDTVDTLLKRSGSANETSGDDTTILSDIHSRTALTRNDLGMPRQGRLRALSPAPLPLPLTMPRWIAGRCAACQSCLHDRMGEAFADDPYMKILWEQCWTRFGEPPDSEMHQGKRIKVAEAVPLSTEAHAPPPASRTSNEGEDVSPGSPHVVADQGALRAPCSPNMRGEDAQQVLEWLRKLREDDLGSKEPSPPLAIDRLRTAADWEILDAQSASSVDLLYCLETMLKLPERVSVCCIESGTRTFLLRLVRQLKQPAPRSVLGVVRSLQRQCPRILLEQLLYPLLTCSATCQGPSVACLQPLGAPQAELCVQILEGDWEPAFRREMLHELLERQLCEPWTEHTLQVLECSLKRLQPAVLDSNVGARLAQALEAHANAPTLQRAGLRFAKLVHLLLNRYPAVVAEQRLVLIAALQQAPASFLRESALRKLQAPT</sequence>
<dbReference type="GeneID" id="16996304"/>
<evidence type="ECO:0000313" key="3">
    <source>
        <dbReference type="Proteomes" id="UP000007014"/>
    </source>
</evidence>
<dbReference type="InterPro" id="IPR039685">
    <property type="entry name" value="FANCE"/>
</dbReference>
<feature type="region of interest" description="Disordered" evidence="1">
    <location>
        <begin position="294"/>
        <end position="322"/>
    </location>
</feature>
<accession>M1UVV9</accession>
<dbReference type="Gramene" id="CMQ343CT">
    <property type="protein sequence ID" value="CMQ343CT"/>
    <property type="gene ID" value="CMQ343C"/>
</dbReference>
<reference evidence="2 3" key="1">
    <citation type="journal article" date="2004" name="Nature">
        <title>Genome sequence of the ultrasmall unicellular red alga Cyanidioschyzon merolae 10D.</title>
        <authorList>
            <person name="Matsuzaki M."/>
            <person name="Misumi O."/>
            <person name="Shin-i T."/>
            <person name="Maruyama S."/>
            <person name="Takahara M."/>
            <person name="Miyagishima S."/>
            <person name="Mori T."/>
            <person name="Nishida K."/>
            <person name="Yagisawa F."/>
            <person name="Nishida K."/>
            <person name="Yoshida Y."/>
            <person name="Nishimura Y."/>
            <person name="Nakao S."/>
            <person name="Kobayashi T."/>
            <person name="Momoyama Y."/>
            <person name="Higashiyama T."/>
            <person name="Minoda A."/>
            <person name="Sano M."/>
            <person name="Nomoto H."/>
            <person name="Oishi K."/>
            <person name="Hayashi H."/>
            <person name="Ohta F."/>
            <person name="Nishizaka S."/>
            <person name="Haga S."/>
            <person name="Miura S."/>
            <person name="Morishita T."/>
            <person name="Kabeya Y."/>
            <person name="Terasawa K."/>
            <person name="Suzuki Y."/>
            <person name="Ishii Y."/>
            <person name="Asakawa S."/>
            <person name="Takano H."/>
            <person name="Ohta N."/>
            <person name="Kuroiwa H."/>
            <person name="Tanaka K."/>
            <person name="Shimizu N."/>
            <person name="Sugano S."/>
            <person name="Sato N."/>
            <person name="Nozaki H."/>
            <person name="Ogasawara N."/>
            <person name="Kohara Y."/>
            <person name="Kuroiwa T."/>
        </authorList>
    </citation>
    <scope>NUCLEOTIDE SEQUENCE [LARGE SCALE GENOMIC DNA]</scope>
    <source>
        <strain evidence="2 3">10D</strain>
    </source>
</reference>
<keyword evidence="3" id="KW-1185">Reference proteome</keyword>
<protein>
    <submittedName>
        <fullName evidence="2">Uncharacterized protein</fullName>
    </submittedName>
</protein>
<evidence type="ECO:0000313" key="2">
    <source>
        <dbReference type="EMBL" id="BAM82201.1"/>
    </source>
</evidence>
<dbReference type="PANTHER" id="PTHR32094:SF5">
    <property type="entry name" value="FANCONI ANEMIA GROUP E PROTEIN"/>
    <property type="match status" value="1"/>
</dbReference>
<reference evidence="2 3" key="2">
    <citation type="journal article" date="2007" name="BMC Biol.">
        <title>A 100%-complete sequence reveals unusually simple genomic features in the hot-spring red alga Cyanidioschyzon merolae.</title>
        <authorList>
            <person name="Nozaki H."/>
            <person name="Takano H."/>
            <person name="Misumi O."/>
            <person name="Terasawa K."/>
            <person name="Matsuzaki M."/>
            <person name="Maruyama S."/>
            <person name="Nishida K."/>
            <person name="Yagisawa F."/>
            <person name="Yoshida Y."/>
            <person name="Fujiwara T."/>
            <person name="Takio S."/>
            <person name="Tamura K."/>
            <person name="Chung S.J."/>
            <person name="Nakamura S."/>
            <person name="Kuroiwa H."/>
            <person name="Tanaka K."/>
            <person name="Sato N."/>
            <person name="Kuroiwa T."/>
        </authorList>
    </citation>
    <scope>NUCLEOTIDE SEQUENCE [LARGE SCALE GENOMIC DNA]</scope>
    <source>
        <strain evidence="2 3">10D</strain>
    </source>
</reference>
<gene>
    <name evidence="2" type="ORF">CYME_CMQ343C</name>
</gene>
<name>M1UVV9_CYAM1</name>
<evidence type="ECO:0000256" key="1">
    <source>
        <dbReference type="SAM" id="MobiDB-lite"/>
    </source>
</evidence>
<dbReference type="RefSeq" id="XP_005538237.1">
    <property type="nucleotide sequence ID" value="XM_005538180.1"/>
</dbReference>
<proteinExistence type="predicted"/>
<dbReference type="AlphaFoldDB" id="M1UVV9"/>
<organism evidence="2 3">
    <name type="scientific">Cyanidioschyzon merolae (strain NIES-3377 / 10D)</name>
    <name type="common">Unicellular red alga</name>
    <dbReference type="NCBI Taxonomy" id="280699"/>
    <lineage>
        <taxon>Eukaryota</taxon>
        <taxon>Rhodophyta</taxon>
        <taxon>Bangiophyceae</taxon>
        <taxon>Cyanidiales</taxon>
        <taxon>Cyanidiaceae</taxon>
        <taxon>Cyanidioschyzon</taxon>
    </lineage>
</organism>
<dbReference type="Gene3D" id="1.25.40.480">
    <property type="match status" value="1"/>
</dbReference>
<dbReference type="PANTHER" id="PTHR32094">
    <property type="entry name" value="FANCONI ANEMIA GROUP E PROTEIN"/>
    <property type="match status" value="1"/>
</dbReference>
<dbReference type="GO" id="GO:0036297">
    <property type="term" value="P:interstrand cross-link repair"/>
    <property type="evidence" value="ECO:0007669"/>
    <property type="project" value="InterPro"/>
</dbReference>